<organism evidence="3 4">
    <name type="scientific">Rhizoctonia solani</name>
    <dbReference type="NCBI Taxonomy" id="456999"/>
    <lineage>
        <taxon>Eukaryota</taxon>
        <taxon>Fungi</taxon>
        <taxon>Dikarya</taxon>
        <taxon>Basidiomycota</taxon>
        <taxon>Agaricomycotina</taxon>
        <taxon>Agaricomycetes</taxon>
        <taxon>Cantharellales</taxon>
        <taxon>Ceratobasidiaceae</taxon>
        <taxon>Rhizoctonia</taxon>
    </lineage>
</organism>
<protein>
    <submittedName>
        <fullName evidence="3">Uncharacterized protein</fullName>
    </submittedName>
</protein>
<accession>A0A8H2WFD3</accession>
<evidence type="ECO:0000313" key="4">
    <source>
        <dbReference type="Proteomes" id="UP000663846"/>
    </source>
</evidence>
<feature type="coiled-coil region" evidence="1">
    <location>
        <begin position="150"/>
        <end position="177"/>
    </location>
</feature>
<feature type="compositionally biased region" description="Polar residues" evidence="2">
    <location>
        <begin position="18"/>
        <end position="28"/>
    </location>
</feature>
<sequence length="187" mass="21148">MLSRLGLVSRQPDIKVSQYASPNRQMSLPTAPEDEPSPDVTLPWLLSPNWSPSELALSRKLLTKPPKEALTEISNLYILLQSQFYYPSLRFKDGEPAMTESYAETQHYTMKLEGLLDELGALKISGKDEAHKRRLANEIRGAVASVKAWIEQEKVKAQKFEERVQLLLAQEERTQENQPEPSGCLIA</sequence>
<keyword evidence="1" id="KW-0175">Coiled coil</keyword>
<feature type="region of interest" description="Disordered" evidence="2">
    <location>
        <begin position="18"/>
        <end position="38"/>
    </location>
</feature>
<evidence type="ECO:0000256" key="1">
    <source>
        <dbReference type="SAM" id="Coils"/>
    </source>
</evidence>
<dbReference type="AlphaFoldDB" id="A0A8H2WFD3"/>
<evidence type="ECO:0000256" key="2">
    <source>
        <dbReference type="SAM" id="MobiDB-lite"/>
    </source>
</evidence>
<evidence type="ECO:0000313" key="3">
    <source>
        <dbReference type="EMBL" id="CAE6365955.1"/>
    </source>
</evidence>
<comment type="caution">
    <text evidence="3">The sequence shown here is derived from an EMBL/GenBank/DDBJ whole genome shotgun (WGS) entry which is preliminary data.</text>
</comment>
<reference evidence="3" key="1">
    <citation type="submission" date="2021-01" db="EMBL/GenBank/DDBJ databases">
        <authorList>
            <person name="Kaushik A."/>
        </authorList>
    </citation>
    <scope>NUCLEOTIDE SEQUENCE</scope>
    <source>
        <strain evidence="3">AG1-1C</strain>
    </source>
</reference>
<dbReference type="OrthoDB" id="273010at2759"/>
<dbReference type="Proteomes" id="UP000663846">
    <property type="component" value="Unassembled WGS sequence"/>
</dbReference>
<gene>
    <name evidence="3" type="ORF">RDB_LOCUS22697</name>
</gene>
<name>A0A8H2WFD3_9AGAM</name>
<dbReference type="EMBL" id="CAJMWS010000111">
    <property type="protein sequence ID" value="CAE6365955.1"/>
    <property type="molecule type" value="Genomic_DNA"/>
</dbReference>
<proteinExistence type="predicted"/>